<dbReference type="Proteomes" id="UP000887574">
    <property type="component" value="Unplaced"/>
</dbReference>
<evidence type="ECO:0000313" key="3">
    <source>
        <dbReference type="WBParaSite" id="jg10452"/>
    </source>
</evidence>
<dbReference type="AlphaFoldDB" id="A0A915CNA8"/>
<sequence>MAVQGQQAPKSDGSTGVSGDAPTTKSSSSSNERLFDPFAKECRQVKKEENKSQETSVGQHAINGQREETAVPLKTVDYRRSWKSKEYAVWLATSS</sequence>
<feature type="compositionally biased region" description="Polar residues" evidence="1">
    <location>
        <begin position="1"/>
        <end position="32"/>
    </location>
</feature>
<reference evidence="3" key="1">
    <citation type="submission" date="2022-11" db="UniProtKB">
        <authorList>
            <consortium name="WormBaseParasite"/>
        </authorList>
    </citation>
    <scope>IDENTIFICATION</scope>
</reference>
<accession>A0A915CNA8</accession>
<feature type="compositionally biased region" description="Basic and acidic residues" evidence="1">
    <location>
        <begin position="33"/>
        <end position="52"/>
    </location>
</feature>
<evidence type="ECO:0000256" key="1">
    <source>
        <dbReference type="SAM" id="MobiDB-lite"/>
    </source>
</evidence>
<organism evidence="2 3">
    <name type="scientific">Ditylenchus dipsaci</name>
    <dbReference type="NCBI Taxonomy" id="166011"/>
    <lineage>
        <taxon>Eukaryota</taxon>
        <taxon>Metazoa</taxon>
        <taxon>Ecdysozoa</taxon>
        <taxon>Nematoda</taxon>
        <taxon>Chromadorea</taxon>
        <taxon>Rhabditida</taxon>
        <taxon>Tylenchina</taxon>
        <taxon>Tylenchomorpha</taxon>
        <taxon>Sphaerularioidea</taxon>
        <taxon>Anguinidae</taxon>
        <taxon>Anguininae</taxon>
        <taxon>Ditylenchus</taxon>
    </lineage>
</organism>
<feature type="region of interest" description="Disordered" evidence="1">
    <location>
        <begin position="1"/>
        <end position="68"/>
    </location>
</feature>
<proteinExistence type="predicted"/>
<protein>
    <submittedName>
        <fullName evidence="3">Uncharacterized protein</fullName>
    </submittedName>
</protein>
<keyword evidence="2" id="KW-1185">Reference proteome</keyword>
<dbReference type="WBParaSite" id="jg10452">
    <property type="protein sequence ID" value="jg10452"/>
    <property type="gene ID" value="jg10452"/>
</dbReference>
<name>A0A915CNA8_9BILA</name>
<evidence type="ECO:0000313" key="2">
    <source>
        <dbReference type="Proteomes" id="UP000887574"/>
    </source>
</evidence>